<keyword evidence="1" id="KW-0997">Cell inner membrane</keyword>
<comment type="caution">
    <text evidence="4">The sequence shown here is derived from an EMBL/GenBank/DDBJ whole genome shotgun (WGS) entry which is preliminary data.</text>
</comment>
<keyword evidence="2" id="KW-1133">Transmembrane helix</keyword>
<feature type="transmembrane region" description="Helical" evidence="2">
    <location>
        <begin position="351"/>
        <end position="373"/>
    </location>
</feature>
<evidence type="ECO:0000313" key="4">
    <source>
        <dbReference type="EMBL" id="MCT8974209.1"/>
    </source>
</evidence>
<keyword evidence="5" id="KW-1185">Reference proteome</keyword>
<dbReference type="EMBL" id="JALIDZ010000011">
    <property type="protein sequence ID" value="MCT8974209.1"/>
    <property type="molecule type" value="Genomic_DNA"/>
</dbReference>
<evidence type="ECO:0000313" key="5">
    <source>
        <dbReference type="Proteomes" id="UP001320898"/>
    </source>
</evidence>
<dbReference type="Pfam" id="PF06808">
    <property type="entry name" value="DctM"/>
    <property type="match status" value="1"/>
</dbReference>
<feature type="transmembrane region" description="Helical" evidence="2">
    <location>
        <begin position="24"/>
        <end position="41"/>
    </location>
</feature>
<dbReference type="RefSeq" id="WP_261617796.1">
    <property type="nucleotide sequence ID" value="NZ_JALIDZ010000011.1"/>
</dbReference>
<feature type="transmembrane region" description="Helical" evidence="2">
    <location>
        <begin position="463"/>
        <end position="496"/>
    </location>
</feature>
<feature type="transmembrane region" description="Helical" evidence="2">
    <location>
        <begin position="113"/>
        <end position="135"/>
    </location>
</feature>
<proteinExistence type="predicted"/>
<keyword evidence="1" id="KW-0813">Transport</keyword>
<dbReference type="GO" id="GO:0022857">
    <property type="term" value="F:transmembrane transporter activity"/>
    <property type="evidence" value="ECO:0007669"/>
    <property type="project" value="UniProtKB-UniRule"/>
</dbReference>
<feature type="transmembrane region" description="Helical" evidence="2">
    <location>
        <begin position="608"/>
        <end position="635"/>
    </location>
</feature>
<dbReference type="Proteomes" id="UP001320898">
    <property type="component" value="Unassembled WGS sequence"/>
</dbReference>
<feature type="transmembrane region" description="Helical" evidence="2">
    <location>
        <begin position="309"/>
        <end position="330"/>
    </location>
</feature>
<feature type="transmembrane region" description="Helical" evidence="2">
    <location>
        <begin position="142"/>
        <end position="163"/>
    </location>
</feature>
<gene>
    <name evidence="4" type="ORF">MUB46_20275</name>
</gene>
<feature type="transmembrane region" description="Helical" evidence="2">
    <location>
        <begin position="53"/>
        <end position="71"/>
    </location>
</feature>
<feature type="transmembrane region" description="Helical" evidence="2">
    <location>
        <begin position="537"/>
        <end position="560"/>
    </location>
</feature>
<evidence type="ECO:0000256" key="2">
    <source>
        <dbReference type="SAM" id="Phobius"/>
    </source>
</evidence>
<protein>
    <submittedName>
        <fullName evidence="4">TRAP transporter fused permease subunit</fullName>
    </submittedName>
</protein>
<accession>A0AAW5R6F1</accession>
<feature type="transmembrane region" description="Helical" evidence="2">
    <location>
        <begin position="379"/>
        <end position="398"/>
    </location>
</feature>
<evidence type="ECO:0000256" key="1">
    <source>
        <dbReference type="RuleBase" id="RU369079"/>
    </source>
</evidence>
<reference evidence="4 5" key="1">
    <citation type="submission" date="2022-04" db="EMBL/GenBank/DDBJ databases">
        <authorList>
            <person name="Ye Y.-Q."/>
            <person name="Du Z.-J."/>
        </authorList>
    </citation>
    <scope>NUCLEOTIDE SEQUENCE [LARGE SCALE GENOMIC DNA]</scope>
    <source>
        <strain evidence="4 5">A6E488</strain>
    </source>
</reference>
<name>A0AAW5R6F1_9HYPH</name>
<feature type="transmembrane region" description="Helical" evidence="2">
    <location>
        <begin position="572"/>
        <end position="596"/>
    </location>
</feature>
<dbReference type="InterPro" id="IPR010656">
    <property type="entry name" value="DctM"/>
</dbReference>
<evidence type="ECO:0000259" key="3">
    <source>
        <dbReference type="Pfam" id="PF06808"/>
    </source>
</evidence>
<dbReference type="PANTHER" id="PTHR43849:SF2">
    <property type="entry name" value="BLL3936 PROTEIN"/>
    <property type="match status" value="1"/>
</dbReference>
<keyword evidence="2" id="KW-0812">Transmembrane</keyword>
<dbReference type="NCBIfam" id="TIGR02123">
    <property type="entry name" value="TRAP_fused"/>
    <property type="match status" value="1"/>
</dbReference>
<keyword evidence="2" id="KW-0472">Membrane</keyword>
<comment type="function">
    <text evidence="1">Part of the tripartite ATP-independent periplasmic (TRAP) transport system.</text>
</comment>
<sequence>MTDLAETGPADTAKSGAESAVGKALLVLSLLLIAFHVYTAGFGQFQPLVQRSAHVGLGLMIAYLSFGRIGNRADGVFASRFGLVLRLAGAALAGAICIYILSQEQRITESFGIIATPFEIGAAFAIILLILVAAYQTTGPALPILAVLALAYALLGDLIQGSWGHTGFSVSYLVEYLFLGTEGIWGMVTGLSANLIAIFIIFGSVLLATGGAQSFMDIALLVAGRKPGGAAKVATVSSALFGMLNGAAVANVATTGNFTIPAMKRLGYRPSFAGAVEATASSGGQLTPPIMGAGAFVMAELLGIPYLDVVYAAIIPALLFFACVWFSVEIEARREDMKPFDDADMPSWREVLVPARILPLALTLTVTLGAMFAGRTPSLAAFYGIVTNVVLFIVFGGFDLKEQRDRFRALLDGALLAAGSIVSILALLVCAQIVLSLIGLTGVGIKLSESIMGVEASSGLLVGTIFAMIVSLILGMGMPTTAAYLLAAAVVAPALIELGLEPMIAHFFVFYSALLSALTPPVCTAVFAAAVIAKTHWWPICLAAVKLAAMKYILPFFFVFREAVLLKGDPTEIVWAGIMGLVASMLLAIATGRYYLRPIPWPVAAGLFVIGVAVASGNWLADVIAIGALLGLMVVQRLQIARAKVSEDGSPSVRA</sequence>
<feature type="transmembrane region" description="Helical" evidence="2">
    <location>
        <begin position="183"/>
        <end position="208"/>
    </location>
</feature>
<dbReference type="InterPro" id="IPR011853">
    <property type="entry name" value="TRAP_DctM-Dct_fused"/>
</dbReference>
<organism evidence="4 5">
    <name type="scientific">Microbaculum marinisediminis</name>
    <dbReference type="NCBI Taxonomy" id="2931392"/>
    <lineage>
        <taxon>Bacteria</taxon>
        <taxon>Pseudomonadati</taxon>
        <taxon>Pseudomonadota</taxon>
        <taxon>Alphaproteobacteria</taxon>
        <taxon>Hyphomicrobiales</taxon>
        <taxon>Tepidamorphaceae</taxon>
        <taxon>Microbaculum</taxon>
    </lineage>
</organism>
<feature type="transmembrane region" description="Helical" evidence="2">
    <location>
        <begin position="410"/>
        <end position="443"/>
    </location>
</feature>
<dbReference type="GO" id="GO:0005886">
    <property type="term" value="C:plasma membrane"/>
    <property type="evidence" value="ECO:0007669"/>
    <property type="project" value="UniProtKB-SubCell"/>
</dbReference>
<feature type="transmembrane region" description="Helical" evidence="2">
    <location>
        <begin position="83"/>
        <end position="101"/>
    </location>
</feature>
<dbReference type="AlphaFoldDB" id="A0AAW5R6F1"/>
<keyword evidence="1" id="KW-1003">Cell membrane</keyword>
<dbReference type="PANTHER" id="PTHR43849">
    <property type="entry name" value="BLL3936 PROTEIN"/>
    <property type="match status" value="1"/>
</dbReference>
<feature type="transmembrane region" description="Helical" evidence="2">
    <location>
        <begin position="508"/>
        <end position="531"/>
    </location>
</feature>
<feature type="domain" description="TRAP C4-dicarboxylate transport system permease DctM subunit" evidence="3">
    <location>
        <begin position="127"/>
        <end position="566"/>
    </location>
</feature>
<comment type="subcellular location">
    <subcellularLocation>
        <location evidence="1">Cell inner membrane</location>
        <topology evidence="1">Multi-pass membrane protein</topology>
    </subcellularLocation>
</comment>
<feature type="transmembrane region" description="Helical" evidence="2">
    <location>
        <begin position="229"/>
        <end position="253"/>
    </location>
</feature>